<feature type="non-terminal residue" evidence="2">
    <location>
        <position position="295"/>
    </location>
</feature>
<proteinExistence type="predicted"/>
<name>A0A4Y9SB94_9BURK</name>
<keyword evidence="1" id="KW-0812">Transmembrane</keyword>
<feature type="transmembrane region" description="Helical" evidence="1">
    <location>
        <begin position="135"/>
        <end position="157"/>
    </location>
</feature>
<gene>
    <name evidence="2" type="ORF">E4L98_16575</name>
</gene>
<feature type="transmembrane region" description="Helical" evidence="1">
    <location>
        <begin position="101"/>
        <end position="123"/>
    </location>
</feature>
<keyword evidence="1" id="KW-1133">Transmembrane helix</keyword>
<feature type="transmembrane region" description="Helical" evidence="1">
    <location>
        <begin position="240"/>
        <end position="257"/>
    </location>
</feature>
<feature type="transmembrane region" description="Helical" evidence="1">
    <location>
        <begin position="208"/>
        <end position="233"/>
    </location>
</feature>
<dbReference type="Proteomes" id="UP000297729">
    <property type="component" value="Unassembled WGS sequence"/>
</dbReference>
<dbReference type="EMBL" id="SPVG01000170">
    <property type="protein sequence ID" value="TFW19290.1"/>
    <property type="molecule type" value="Genomic_DNA"/>
</dbReference>
<evidence type="ECO:0000313" key="2">
    <source>
        <dbReference type="EMBL" id="TFW19290.1"/>
    </source>
</evidence>
<evidence type="ECO:0000313" key="3">
    <source>
        <dbReference type="Proteomes" id="UP000297729"/>
    </source>
</evidence>
<accession>A0A4Y9SB94</accession>
<evidence type="ECO:0000256" key="1">
    <source>
        <dbReference type="SAM" id="Phobius"/>
    </source>
</evidence>
<protein>
    <submittedName>
        <fullName evidence="2">VanZ family protein</fullName>
    </submittedName>
</protein>
<reference evidence="2 3" key="1">
    <citation type="submission" date="2019-03" db="EMBL/GenBank/DDBJ databases">
        <title>Draft Genome Sequence of Duganella callidus sp. nov., a Novel Duganella Species Isolated from Cultivated Soil.</title>
        <authorList>
            <person name="Raths R."/>
            <person name="Peta V."/>
            <person name="Bucking H."/>
        </authorList>
    </citation>
    <scope>NUCLEOTIDE SEQUENCE [LARGE SCALE GENOMIC DNA]</scope>
    <source>
        <strain evidence="2 3">DN04</strain>
    </source>
</reference>
<keyword evidence="1" id="KW-0472">Membrane</keyword>
<feature type="transmembrane region" description="Helical" evidence="1">
    <location>
        <begin position="263"/>
        <end position="281"/>
    </location>
</feature>
<keyword evidence="3" id="KW-1185">Reference proteome</keyword>
<feature type="transmembrane region" description="Helical" evidence="1">
    <location>
        <begin position="169"/>
        <end position="188"/>
    </location>
</feature>
<comment type="caution">
    <text evidence="2">The sequence shown here is derived from an EMBL/GenBank/DDBJ whole genome shotgun (WGS) entry which is preliminary data.</text>
</comment>
<organism evidence="2 3">
    <name type="scientific">Duganella callida</name>
    <dbReference type="NCBI Taxonomy" id="2561932"/>
    <lineage>
        <taxon>Bacteria</taxon>
        <taxon>Pseudomonadati</taxon>
        <taxon>Pseudomonadota</taxon>
        <taxon>Betaproteobacteria</taxon>
        <taxon>Burkholderiales</taxon>
        <taxon>Oxalobacteraceae</taxon>
        <taxon>Telluria group</taxon>
        <taxon>Duganella</taxon>
    </lineage>
</organism>
<dbReference type="AlphaFoldDB" id="A0A4Y9SB94"/>
<sequence length="295" mass="31424">MTLRPQRCAALPCALLLAAAIAGYPLGAGWLSTGLLAWLLLLRRWPQAWLPGVLALLPVLDGAQWSGRLYLDEFDCLLAATVLAQALGPARPAARLGRWPALALGLVALTTASSLIIGCWPLPVPGPNSFNNYYSAYNGLRLAKGLLWALMLWPALAEELQHDADAARRRFALGMSLGLVTATLAVLWERATFPGLLNFSSGYRVVGLFTGMHVGGACIEAWFAMSLPFAAWWALTMRGWRRLAGVLMCLLGCYALVVCYARGGYLAAAVGLAVVAAGLGLKPRRGAMAARNPGP</sequence>